<dbReference type="Proteomes" id="UP001392318">
    <property type="component" value="Unassembled WGS sequence"/>
</dbReference>
<name>A0ACC6RQJ9_9BURK</name>
<protein>
    <submittedName>
        <fullName evidence="1">Protein Mom</fullName>
    </submittedName>
</protein>
<gene>
    <name evidence="1" type="ORF">VSR83_27755</name>
</gene>
<keyword evidence="2" id="KW-1185">Reference proteome</keyword>
<evidence type="ECO:0000313" key="2">
    <source>
        <dbReference type="Proteomes" id="UP001392318"/>
    </source>
</evidence>
<organism evidence="1 2">
    <name type="scientific">Paraburkholderia unamae</name>
    <dbReference type="NCBI Taxonomy" id="219649"/>
    <lineage>
        <taxon>Bacteria</taxon>
        <taxon>Pseudomonadati</taxon>
        <taxon>Pseudomonadota</taxon>
        <taxon>Betaproteobacteria</taxon>
        <taxon>Burkholderiales</taxon>
        <taxon>Burkholderiaceae</taxon>
        <taxon>Paraburkholderia</taxon>
    </lineage>
</organism>
<comment type="caution">
    <text evidence="1">The sequence shown here is derived from an EMBL/GenBank/DDBJ whole genome shotgun (WGS) entry which is preliminary data.</text>
</comment>
<sequence length="222" mass="24921">MPSPVELRIDWCTPEAAAYAVLHWHYSRRMPMPPSVRIGVWENDRFIGCVIFARGGSPYLGAPYGLTQLECCELVRIALCTHDTPVSRIVSIAIRFLRKSNPGLRLIVSFADTAQGHHGGIYQAGNWIYAGRTADSVEFWHEGRWKHNREVSGGAFGGARKVANPSRLPKRRTHGKHRYLMPLDDEMRTRLAPLAKPYPKREATTREKQAMAGSTSTAAVQR</sequence>
<accession>A0ACC6RQJ9</accession>
<reference evidence="1" key="1">
    <citation type="submission" date="2024-01" db="EMBL/GenBank/DDBJ databases">
        <title>The diversity of rhizobia nodulating Mimosa spp. in eleven states of Brazil covering several biomes is determined by host plant, location, and edaphic factors.</title>
        <authorList>
            <person name="Rouws L."/>
            <person name="Barauna A."/>
            <person name="Beukes C."/>
            <person name="De Faria S.M."/>
            <person name="Gross E."/>
            <person name="Dos Reis Junior F.B."/>
            <person name="Simon M."/>
            <person name="Maluk M."/>
            <person name="Odee D.W."/>
            <person name="Kenicer G."/>
            <person name="Young J.P.W."/>
            <person name="Reis V.M."/>
            <person name="Zilli J."/>
            <person name="James E.K."/>
        </authorList>
    </citation>
    <scope>NUCLEOTIDE SEQUENCE</scope>
    <source>
        <strain evidence="1">JPY452</strain>
    </source>
</reference>
<proteinExistence type="predicted"/>
<dbReference type="EMBL" id="JAYMRU010000024">
    <property type="protein sequence ID" value="MEM5403786.1"/>
    <property type="molecule type" value="Genomic_DNA"/>
</dbReference>
<evidence type="ECO:0000313" key="1">
    <source>
        <dbReference type="EMBL" id="MEM5403786.1"/>
    </source>
</evidence>